<feature type="compositionally biased region" description="Low complexity" evidence="1">
    <location>
        <begin position="104"/>
        <end position="121"/>
    </location>
</feature>
<feature type="compositionally biased region" description="Pro residues" evidence="1">
    <location>
        <begin position="157"/>
        <end position="166"/>
    </location>
</feature>
<organism evidence="2 3">
    <name type="scientific">Sesamum alatum</name>
    <dbReference type="NCBI Taxonomy" id="300844"/>
    <lineage>
        <taxon>Eukaryota</taxon>
        <taxon>Viridiplantae</taxon>
        <taxon>Streptophyta</taxon>
        <taxon>Embryophyta</taxon>
        <taxon>Tracheophyta</taxon>
        <taxon>Spermatophyta</taxon>
        <taxon>Magnoliopsida</taxon>
        <taxon>eudicotyledons</taxon>
        <taxon>Gunneridae</taxon>
        <taxon>Pentapetalae</taxon>
        <taxon>asterids</taxon>
        <taxon>lamiids</taxon>
        <taxon>Lamiales</taxon>
        <taxon>Pedaliaceae</taxon>
        <taxon>Sesamum</taxon>
    </lineage>
</organism>
<feature type="compositionally biased region" description="Pro residues" evidence="1">
    <location>
        <begin position="122"/>
        <end position="136"/>
    </location>
</feature>
<dbReference type="AlphaFoldDB" id="A0AAE1XRM1"/>
<proteinExistence type="predicted"/>
<evidence type="ECO:0000313" key="3">
    <source>
        <dbReference type="Proteomes" id="UP001293254"/>
    </source>
</evidence>
<accession>A0AAE1XRM1</accession>
<name>A0AAE1XRM1_9LAMI</name>
<evidence type="ECO:0000313" key="2">
    <source>
        <dbReference type="EMBL" id="KAK4416753.1"/>
    </source>
</evidence>
<dbReference type="Proteomes" id="UP001293254">
    <property type="component" value="Unassembled WGS sequence"/>
</dbReference>
<protein>
    <submittedName>
        <fullName evidence="2">Uncharacterized protein</fullName>
    </submittedName>
</protein>
<dbReference type="EMBL" id="JACGWO010000010">
    <property type="protein sequence ID" value="KAK4416753.1"/>
    <property type="molecule type" value="Genomic_DNA"/>
</dbReference>
<reference evidence="2" key="2">
    <citation type="journal article" date="2024" name="Plant">
        <title>Genomic evolution and insights into agronomic trait innovations of Sesamum species.</title>
        <authorList>
            <person name="Miao H."/>
            <person name="Wang L."/>
            <person name="Qu L."/>
            <person name="Liu H."/>
            <person name="Sun Y."/>
            <person name="Le M."/>
            <person name="Wang Q."/>
            <person name="Wei S."/>
            <person name="Zheng Y."/>
            <person name="Lin W."/>
            <person name="Duan Y."/>
            <person name="Cao H."/>
            <person name="Xiong S."/>
            <person name="Wang X."/>
            <person name="Wei L."/>
            <person name="Li C."/>
            <person name="Ma Q."/>
            <person name="Ju M."/>
            <person name="Zhao R."/>
            <person name="Li G."/>
            <person name="Mu C."/>
            <person name="Tian Q."/>
            <person name="Mei H."/>
            <person name="Zhang T."/>
            <person name="Gao T."/>
            <person name="Zhang H."/>
        </authorList>
    </citation>
    <scope>NUCLEOTIDE SEQUENCE</scope>
    <source>
        <strain evidence="2">3651</strain>
    </source>
</reference>
<gene>
    <name evidence="2" type="ORF">Salat_2500800</name>
</gene>
<sequence>MKEVGLVDHEFSAKALLEDEHLVVAGLHPAPDTYGGPLDRFSRLRIMMNRAAVRKFIPEDVSAIPSSSGLRPVLPDDLPDGLLPPAGIPLSMRPLRSILPGDLPTSLTPLASTPSSFRPRSSPSPVPQVNPCPFPQGTPIIEVGTSEEYTPSQAPSDLPPMSPLLPPFEALSSSLKRPRREETPSEGTPRLYEEARG</sequence>
<keyword evidence="3" id="KW-1185">Reference proteome</keyword>
<reference evidence="2" key="1">
    <citation type="submission" date="2020-06" db="EMBL/GenBank/DDBJ databases">
        <authorList>
            <person name="Li T."/>
            <person name="Hu X."/>
            <person name="Zhang T."/>
            <person name="Song X."/>
            <person name="Zhang H."/>
            <person name="Dai N."/>
            <person name="Sheng W."/>
            <person name="Hou X."/>
            <person name="Wei L."/>
        </authorList>
    </citation>
    <scope>NUCLEOTIDE SEQUENCE</scope>
    <source>
        <strain evidence="2">3651</strain>
        <tissue evidence="2">Leaf</tissue>
    </source>
</reference>
<evidence type="ECO:0000256" key="1">
    <source>
        <dbReference type="SAM" id="MobiDB-lite"/>
    </source>
</evidence>
<feature type="region of interest" description="Disordered" evidence="1">
    <location>
        <begin position="104"/>
        <end position="197"/>
    </location>
</feature>
<comment type="caution">
    <text evidence="2">The sequence shown here is derived from an EMBL/GenBank/DDBJ whole genome shotgun (WGS) entry which is preliminary data.</text>
</comment>